<feature type="region of interest" description="Disordered" evidence="1">
    <location>
        <begin position="1"/>
        <end position="152"/>
    </location>
</feature>
<dbReference type="EMBL" id="VMBG01000001">
    <property type="protein sequence ID" value="TSJ79508.1"/>
    <property type="molecule type" value="Genomic_DNA"/>
</dbReference>
<dbReference type="InterPro" id="IPR008928">
    <property type="entry name" value="6-hairpin_glycosidase_sf"/>
</dbReference>
<dbReference type="Gene3D" id="3.30.2080.10">
    <property type="entry name" value="GH92 mannosidase domain"/>
    <property type="match status" value="1"/>
</dbReference>
<gene>
    <name evidence="4" type="ORF">FPL22_09535</name>
</gene>
<dbReference type="GO" id="GO:0006516">
    <property type="term" value="P:glycoprotein catabolic process"/>
    <property type="evidence" value="ECO:0007669"/>
    <property type="project" value="TreeGrafter"/>
</dbReference>
<evidence type="ECO:0000313" key="4">
    <source>
        <dbReference type="EMBL" id="TSJ79508.1"/>
    </source>
</evidence>
<dbReference type="InterPro" id="IPR050883">
    <property type="entry name" value="PNGase"/>
</dbReference>
<dbReference type="SUPFAM" id="SSF48208">
    <property type="entry name" value="Six-hairpin glycosidases"/>
    <property type="match status" value="1"/>
</dbReference>
<dbReference type="GO" id="GO:0030246">
    <property type="term" value="F:carbohydrate binding"/>
    <property type="evidence" value="ECO:0007669"/>
    <property type="project" value="InterPro"/>
</dbReference>
<dbReference type="InterPro" id="IPR005887">
    <property type="entry name" value="GH92_a_mannosidase_put"/>
</dbReference>
<feature type="compositionally biased region" description="Basic residues" evidence="1">
    <location>
        <begin position="109"/>
        <end position="148"/>
    </location>
</feature>
<dbReference type="InterPro" id="IPR012939">
    <property type="entry name" value="Glyco_hydro_92"/>
</dbReference>
<dbReference type="Gene3D" id="1.20.1610.10">
    <property type="entry name" value="alpha-1,2-mannosidases domains"/>
    <property type="match status" value="1"/>
</dbReference>
<feature type="compositionally biased region" description="Basic residues" evidence="1">
    <location>
        <begin position="67"/>
        <end position="101"/>
    </location>
</feature>
<organism evidence="4 5">
    <name type="scientific">Rariglobus hedericola</name>
    <dbReference type="NCBI Taxonomy" id="2597822"/>
    <lineage>
        <taxon>Bacteria</taxon>
        <taxon>Pseudomonadati</taxon>
        <taxon>Verrucomicrobiota</taxon>
        <taxon>Opitutia</taxon>
        <taxon>Opitutales</taxon>
        <taxon>Opitutaceae</taxon>
        <taxon>Rariglobus</taxon>
    </lineage>
</organism>
<keyword evidence="5" id="KW-1185">Reference proteome</keyword>
<accession>A0A556QS85</accession>
<dbReference type="AlphaFoldDB" id="A0A556QS85"/>
<dbReference type="Gene3D" id="1.20.1050.60">
    <property type="entry name" value="alpha-1,2-mannosidase"/>
    <property type="match status" value="1"/>
</dbReference>
<dbReference type="Pfam" id="PF17678">
    <property type="entry name" value="Glyco_hydro_92N"/>
    <property type="match status" value="1"/>
</dbReference>
<dbReference type="PANTHER" id="PTHR12143">
    <property type="entry name" value="PEPTIDE N-GLYCANASE PNGASE -RELATED"/>
    <property type="match status" value="1"/>
</dbReference>
<feature type="domain" description="Glycosyl hydrolase family 92" evidence="2">
    <location>
        <begin position="395"/>
        <end position="886"/>
    </location>
</feature>
<dbReference type="Gene3D" id="2.70.98.10">
    <property type="match status" value="1"/>
</dbReference>
<comment type="caution">
    <text evidence="4">The sequence shown here is derived from an EMBL/GenBank/DDBJ whole genome shotgun (WGS) entry which is preliminary data.</text>
</comment>
<dbReference type="Proteomes" id="UP000315648">
    <property type="component" value="Unassembled WGS sequence"/>
</dbReference>
<reference evidence="4 5" key="1">
    <citation type="submission" date="2019-07" db="EMBL/GenBank/DDBJ databases">
        <title>Description of 53C-WASEF.</title>
        <authorList>
            <person name="Pitt A."/>
            <person name="Hahn M.W."/>
        </authorList>
    </citation>
    <scope>NUCLEOTIDE SEQUENCE [LARGE SCALE GENOMIC DNA]</scope>
    <source>
        <strain evidence="4 5">53C-WASEF</strain>
    </source>
</reference>
<protein>
    <submittedName>
        <fullName evidence="4">Glycoside hydrolase family 92 protein</fullName>
    </submittedName>
</protein>
<feature type="compositionally biased region" description="Basic residues" evidence="1">
    <location>
        <begin position="38"/>
        <end position="49"/>
    </location>
</feature>
<dbReference type="NCBIfam" id="TIGR01180">
    <property type="entry name" value="aman2_put"/>
    <property type="match status" value="1"/>
</dbReference>
<dbReference type="OrthoDB" id="9804511at2"/>
<name>A0A556QS85_9BACT</name>
<dbReference type="PANTHER" id="PTHR12143:SF39">
    <property type="entry name" value="SECRETED PROTEIN"/>
    <property type="match status" value="1"/>
</dbReference>
<evidence type="ECO:0000259" key="2">
    <source>
        <dbReference type="Pfam" id="PF07971"/>
    </source>
</evidence>
<keyword evidence="4" id="KW-0378">Hydrolase</keyword>
<dbReference type="InterPro" id="IPR014718">
    <property type="entry name" value="GH-type_carb-bd"/>
</dbReference>
<feature type="compositionally biased region" description="Basic residues" evidence="1">
    <location>
        <begin position="13"/>
        <end position="30"/>
    </location>
</feature>
<proteinExistence type="predicted"/>
<evidence type="ECO:0000259" key="3">
    <source>
        <dbReference type="Pfam" id="PF17678"/>
    </source>
</evidence>
<dbReference type="InterPro" id="IPR041371">
    <property type="entry name" value="GH92_N"/>
</dbReference>
<sequence length="895" mass="100231">MGPPPRSPVRPARAPRHRHRRDHRPRRSGRHPPEKQNPRRRTSRTKRTLPRLPPRPRPQRPAGLRVHLQRPLRTRRIHRHRRRPLHDRRRRPAHGLRRGHRPYFPPRDRNHRRHFPPRNQPRRAVTRRRPLRLGRQPRRQQPHRRLRPSRQPLPLRSLVISVSSAPSVLNSPDYASLVEPRLGNTIGRWISFASACRPLGLVALSPDTRVNGDWGCGYNLADTHIVGFSHIHDWQSGGILLMPVTGEVTTDWQSPFSRDTELCKPGYHRVHLDRYGITAELTATVRTGAHRYTFPADLREDAAILIDLASQCGPCAMLDARLVQTNPRTLEGSVINGPTIRKPKTHPVYFVLTLNTDATLEPFDPARVQARLSLDRPAVPVTIKVGVSYTSLEAARANLAAESGDKTFDQLHAEAHADWNTHLSRIAVEGGDATRRARFYTDLYFSLLGRRTVSDAAGTYFDNTGPEPRVRQIPLTPEGRPHHRHFSSDAFWGVQWSLAPLWSLAYPELIDEFCHSLTDMYHNSGYIPRGPAGGADTFVMTSAQSTPFFACAINNGLHRPSDLEETYQALRKNHFPGGLMSKAGYEHTTCKGGGIEDYIALGYIPEDLPPVGMHTHGAAQTIEHAFNDWALAQLATALSHTADATLFTARSRNYRNLFDPSVGFCRPRERDGSWTEPFDPSQKKGWTEANAWTFTYHSAHDVPGLIECFSSREAFVARLEEAFALSEKQKFFAPRDHHNLIPLDFGNEPALATAHLFQLAGRPDRTQFWLRRVIDTIKAGNSPEDTWGGDEDQGIMGAWNVLVSIGLFSATGACESPARYQLTAPLFDRVTITLPAGRTLAITTTGLTPTATNYTESITFNGRALTSLELPHTALFAGGALHFTLASTPSGLTAA</sequence>
<dbReference type="GO" id="GO:0005975">
    <property type="term" value="P:carbohydrate metabolic process"/>
    <property type="evidence" value="ECO:0007669"/>
    <property type="project" value="InterPro"/>
</dbReference>
<dbReference type="GO" id="GO:0005829">
    <property type="term" value="C:cytosol"/>
    <property type="evidence" value="ECO:0007669"/>
    <property type="project" value="TreeGrafter"/>
</dbReference>
<evidence type="ECO:0000313" key="5">
    <source>
        <dbReference type="Proteomes" id="UP000315648"/>
    </source>
</evidence>
<dbReference type="Pfam" id="PF07971">
    <property type="entry name" value="Glyco_hydro_92"/>
    <property type="match status" value="1"/>
</dbReference>
<feature type="domain" description="Glycosyl hydrolase family 92 N-terminal" evidence="3">
    <location>
        <begin position="178"/>
        <end position="359"/>
    </location>
</feature>
<evidence type="ECO:0000256" key="1">
    <source>
        <dbReference type="SAM" id="MobiDB-lite"/>
    </source>
</evidence>
<dbReference type="GO" id="GO:0000224">
    <property type="term" value="F:peptide-N4-(N-acetyl-beta-glucosaminyl)asparagine amidase activity"/>
    <property type="evidence" value="ECO:0007669"/>
    <property type="project" value="TreeGrafter"/>
</dbReference>